<sequence length="236" mass="27212">MCGRYTRIRPWSELVALYRITARTPPPNLPPRYNIAPTQSVPIVRRKDDHDERELALVRWGLLPAWAKDTSISYKMINARAETVDQKPAFRLAFRRRRCLVVADGFYEWRLEGSQKQPYYLTLPANRPFAFAGLWERWRNPEGGDPIESCTIIVCEANPSVRPIHERMPVILEPNTFELWLDTEAELTPIKALLKPCDGPLMAVPVSSRVNNVRNDDPDCLQPIATSDVRCLHHMR</sequence>
<accession>A0A7H1N0E9</accession>
<dbReference type="AlphaFoldDB" id="A0A7H1N0E9"/>
<dbReference type="GO" id="GO:0006508">
    <property type="term" value="P:proteolysis"/>
    <property type="evidence" value="ECO:0007669"/>
    <property type="project" value="UniProtKB-KW"/>
</dbReference>
<keyword evidence="3" id="KW-0227">DNA damage</keyword>
<dbReference type="PANTHER" id="PTHR13604:SF0">
    <property type="entry name" value="ABASIC SITE PROCESSING PROTEIN HMCES"/>
    <property type="match status" value="1"/>
</dbReference>
<keyword evidence="7" id="KW-0456">Lyase</keyword>
<dbReference type="InterPro" id="IPR003738">
    <property type="entry name" value="SRAP"/>
</dbReference>
<dbReference type="Proteomes" id="UP000516369">
    <property type="component" value="Chromosome"/>
</dbReference>
<evidence type="ECO:0000256" key="6">
    <source>
        <dbReference type="ARBA" id="ARBA00023125"/>
    </source>
</evidence>
<dbReference type="Pfam" id="PF02586">
    <property type="entry name" value="SRAP"/>
    <property type="match status" value="1"/>
</dbReference>
<gene>
    <name evidence="9" type="ORF">HQ394_07375</name>
</gene>
<dbReference type="SUPFAM" id="SSF143081">
    <property type="entry name" value="BB1717-like"/>
    <property type="match status" value="1"/>
</dbReference>
<organism evidence="9 10">
    <name type="scientific">Defluviicoccus vanus</name>
    <dbReference type="NCBI Taxonomy" id="111831"/>
    <lineage>
        <taxon>Bacteria</taxon>
        <taxon>Pseudomonadati</taxon>
        <taxon>Pseudomonadota</taxon>
        <taxon>Alphaproteobacteria</taxon>
        <taxon>Rhodospirillales</taxon>
        <taxon>Rhodospirillaceae</taxon>
        <taxon>Defluviicoccus</taxon>
    </lineage>
</organism>
<keyword evidence="10" id="KW-1185">Reference proteome</keyword>
<evidence type="ECO:0000313" key="9">
    <source>
        <dbReference type="EMBL" id="QNT69185.1"/>
    </source>
</evidence>
<dbReference type="PANTHER" id="PTHR13604">
    <property type="entry name" value="DC12-RELATED"/>
    <property type="match status" value="1"/>
</dbReference>
<dbReference type="EC" id="3.4.-.-" evidence="8"/>
<dbReference type="GO" id="GO:0016829">
    <property type="term" value="F:lyase activity"/>
    <property type="evidence" value="ECO:0007669"/>
    <property type="project" value="UniProtKB-KW"/>
</dbReference>
<dbReference type="EMBL" id="CP053923">
    <property type="protein sequence ID" value="QNT69185.1"/>
    <property type="molecule type" value="Genomic_DNA"/>
</dbReference>
<dbReference type="GO" id="GO:0106300">
    <property type="term" value="P:protein-DNA covalent cross-linking repair"/>
    <property type="evidence" value="ECO:0007669"/>
    <property type="project" value="InterPro"/>
</dbReference>
<comment type="similarity">
    <text evidence="1 8">Belongs to the SOS response-associated peptidase family.</text>
</comment>
<keyword evidence="6" id="KW-0238">DNA-binding</keyword>
<dbReference type="KEGG" id="dvn:HQ394_07375"/>
<name>A0A7H1N0E9_9PROT</name>
<reference evidence="9 10" key="1">
    <citation type="submission" date="2020-05" db="EMBL/GenBank/DDBJ databases">
        <title>Complete closed genome sequence of Defluviicoccus vanus.</title>
        <authorList>
            <person name="Bessarab I."/>
            <person name="Arumugam K."/>
            <person name="Maszenan A.M."/>
            <person name="Seviour R.J."/>
            <person name="Williams R.B."/>
        </authorList>
    </citation>
    <scope>NUCLEOTIDE SEQUENCE [LARGE SCALE GENOMIC DNA]</scope>
    <source>
        <strain evidence="9 10">Ben 114</strain>
    </source>
</reference>
<dbReference type="Gene3D" id="3.90.1680.10">
    <property type="entry name" value="SOS response associated peptidase-like"/>
    <property type="match status" value="1"/>
</dbReference>
<evidence type="ECO:0000256" key="4">
    <source>
        <dbReference type="ARBA" id="ARBA00022801"/>
    </source>
</evidence>
<keyword evidence="4 8" id="KW-0378">Hydrolase</keyword>
<proteinExistence type="inferred from homology"/>
<evidence type="ECO:0000256" key="2">
    <source>
        <dbReference type="ARBA" id="ARBA00022670"/>
    </source>
</evidence>
<keyword evidence="2 8" id="KW-0645">Protease</keyword>
<evidence type="ECO:0000256" key="8">
    <source>
        <dbReference type="RuleBase" id="RU364100"/>
    </source>
</evidence>
<dbReference type="GO" id="GO:0003697">
    <property type="term" value="F:single-stranded DNA binding"/>
    <property type="evidence" value="ECO:0007669"/>
    <property type="project" value="InterPro"/>
</dbReference>
<evidence type="ECO:0000256" key="5">
    <source>
        <dbReference type="ARBA" id="ARBA00023124"/>
    </source>
</evidence>
<dbReference type="InterPro" id="IPR036590">
    <property type="entry name" value="SRAP-like"/>
</dbReference>
<keyword evidence="5" id="KW-0190">Covalent protein-DNA linkage</keyword>
<evidence type="ECO:0000313" key="10">
    <source>
        <dbReference type="Proteomes" id="UP000516369"/>
    </source>
</evidence>
<evidence type="ECO:0000256" key="1">
    <source>
        <dbReference type="ARBA" id="ARBA00008136"/>
    </source>
</evidence>
<evidence type="ECO:0000256" key="7">
    <source>
        <dbReference type="ARBA" id="ARBA00023239"/>
    </source>
</evidence>
<dbReference type="RefSeq" id="WP_190262692.1">
    <property type="nucleotide sequence ID" value="NZ_CP053923.1"/>
</dbReference>
<evidence type="ECO:0000256" key="3">
    <source>
        <dbReference type="ARBA" id="ARBA00022763"/>
    </source>
</evidence>
<dbReference type="GO" id="GO:0008233">
    <property type="term" value="F:peptidase activity"/>
    <property type="evidence" value="ECO:0007669"/>
    <property type="project" value="UniProtKB-KW"/>
</dbReference>
<protein>
    <recommendedName>
        <fullName evidence="8">Abasic site processing protein</fullName>
        <ecNumber evidence="8">3.4.-.-</ecNumber>
    </recommendedName>
</protein>